<proteinExistence type="predicted"/>
<keyword evidence="3" id="KW-1185">Reference proteome</keyword>
<dbReference type="Proteomes" id="UP001221757">
    <property type="component" value="Unassembled WGS sequence"/>
</dbReference>
<feature type="compositionally biased region" description="Basic and acidic residues" evidence="1">
    <location>
        <begin position="206"/>
        <end position="228"/>
    </location>
</feature>
<feature type="compositionally biased region" description="Basic and acidic residues" evidence="1">
    <location>
        <begin position="186"/>
        <end position="196"/>
    </location>
</feature>
<feature type="region of interest" description="Disordered" evidence="1">
    <location>
        <begin position="176"/>
        <end position="228"/>
    </location>
</feature>
<feature type="compositionally biased region" description="Low complexity" evidence="1">
    <location>
        <begin position="85"/>
        <end position="98"/>
    </location>
</feature>
<reference evidence="2" key="1">
    <citation type="submission" date="2023-03" db="EMBL/GenBank/DDBJ databases">
        <title>Massive genome expansion in bonnet fungi (Mycena s.s.) driven by repeated elements and novel gene families across ecological guilds.</title>
        <authorList>
            <consortium name="Lawrence Berkeley National Laboratory"/>
            <person name="Harder C.B."/>
            <person name="Miyauchi S."/>
            <person name="Viragh M."/>
            <person name="Kuo A."/>
            <person name="Thoen E."/>
            <person name="Andreopoulos B."/>
            <person name="Lu D."/>
            <person name="Skrede I."/>
            <person name="Drula E."/>
            <person name="Henrissat B."/>
            <person name="Morin E."/>
            <person name="Kohler A."/>
            <person name="Barry K."/>
            <person name="LaButti K."/>
            <person name="Morin E."/>
            <person name="Salamov A."/>
            <person name="Lipzen A."/>
            <person name="Mereny Z."/>
            <person name="Hegedus B."/>
            <person name="Baldrian P."/>
            <person name="Stursova M."/>
            <person name="Weitz H."/>
            <person name="Taylor A."/>
            <person name="Grigoriev I.V."/>
            <person name="Nagy L.G."/>
            <person name="Martin F."/>
            <person name="Kauserud H."/>
        </authorList>
    </citation>
    <scope>NUCLEOTIDE SEQUENCE</scope>
    <source>
        <strain evidence="2">CBHHK067</strain>
    </source>
</reference>
<protein>
    <submittedName>
        <fullName evidence="2">Uncharacterized protein</fullName>
    </submittedName>
</protein>
<comment type="caution">
    <text evidence="2">The sequence shown here is derived from an EMBL/GenBank/DDBJ whole genome shotgun (WGS) entry which is preliminary data.</text>
</comment>
<evidence type="ECO:0000256" key="1">
    <source>
        <dbReference type="SAM" id="MobiDB-lite"/>
    </source>
</evidence>
<evidence type="ECO:0000313" key="2">
    <source>
        <dbReference type="EMBL" id="KAJ7688732.1"/>
    </source>
</evidence>
<feature type="region of interest" description="Disordered" evidence="1">
    <location>
        <begin position="46"/>
        <end position="112"/>
    </location>
</feature>
<sequence length="228" mass="24659">MPTTSGLWCPTAHALAPPRVATLHKETGHPASSIDVRCVGMEATGGAIRVRPRPPPPLQLQPPRMGGLRDRRGAATSGPPDEPRAAATHPAPPAATWTSGTVPPPHERHGAPEEGARQLCWECACACADAWHCVGHTSDERYNSLRADSPGHRLHADADDGLRTRARTVRLHRRPVCGPSAMDGLGSERRAHDAHPRPACTRTPGRGKDNGARRWLRETRKEEGRPRT</sequence>
<gene>
    <name evidence="2" type="ORF">B0H17DRAFT_1202808</name>
</gene>
<dbReference type="EMBL" id="JARKIE010000077">
    <property type="protein sequence ID" value="KAJ7688732.1"/>
    <property type="molecule type" value="Genomic_DNA"/>
</dbReference>
<accession>A0AAD7DCZ8</accession>
<dbReference type="AlphaFoldDB" id="A0AAD7DCZ8"/>
<evidence type="ECO:0000313" key="3">
    <source>
        <dbReference type="Proteomes" id="UP001221757"/>
    </source>
</evidence>
<organism evidence="2 3">
    <name type="scientific">Mycena rosella</name>
    <name type="common">Pink bonnet</name>
    <name type="synonym">Agaricus rosellus</name>
    <dbReference type="NCBI Taxonomy" id="1033263"/>
    <lineage>
        <taxon>Eukaryota</taxon>
        <taxon>Fungi</taxon>
        <taxon>Dikarya</taxon>
        <taxon>Basidiomycota</taxon>
        <taxon>Agaricomycotina</taxon>
        <taxon>Agaricomycetes</taxon>
        <taxon>Agaricomycetidae</taxon>
        <taxon>Agaricales</taxon>
        <taxon>Marasmiineae</taxon>
        <taxon>Mycenaceae</taxon>
        <taxon>Mycena</taxon>
    </lineage>
</organism>
<name>A0AAD7DCZ8_MYCRO</name>